<proteinExistence type="predicted"/>
<sequence>LSSINLKVLGGGLKVNKARISELNISLGIESNVSARGVSVEILFDDCADKDLSASETQSSVFDPAASAHTHFAREFLRQDVPSDDSDSDDTASARKINQQLVGATAIASLLDRILNSFSVSIHDLSIRIIVPSSTSNFVSLIELSFSSLSYNKNSNLSMNAQQLFANKGISGVLSKLSNKTILFSNLAITFQQFQSIQAVRNDPLSPIFESYIIGTSSKESDKENFLNGSIEIKVKYELGLENDMLASTGDSPTWDVSVRTERSVVSIINTETLKRLKSCFAQFTERKEKNNQDFSGLQSEMEDSNLFAEQSFKFRLYLPGIIIYLVYNEFVLTHDSIKNLLEQNEENSLLSEKVDHLKLQTTNINFEYAKSPSREIKIELYVAAANISESTANSYSNQKNNQKYNAVLSISPKSTLYDRACALHKSLDDVYTGEKVKTRFPTSSSATFSNGVKFADEGNSSKTTANSNALSSVFENGNCKVAFGEVVGVFEGAMFGRITAALSRFFGSAGESSEILETSMSASSDSAASKKTSPMPDAAFCVRFSVALLRLWTILPATKQFSEHFKTAVNAHNIVFDLIDTEIFLNNPDILKAYSTDGKSVIFGAIKIDWGGLGISLGTPITGKNELKSVVPLTFISQSSITVQTMKVASLADTVYYDGIEGYSHDEDESEDEDEGEEQEQWFGQKSWFNIDESLDGGYRVEGIKKKSKKPENNFISMKDSALLNS</sequence>
<evidence type="ECO:0000313" key="3">
    <source>
        <dbReference type="Proteomes" id="UP001211907"/>
    </source>
</evidence>
<comment type="caution">
    <text evidence="2">The sequence shown here is derived from an EMBL/GenBank/DDBJ whole genome shotgun (WGS) entry which is preliminary data.</text>
</comment>
<name>A0AAD5SQW1_9FUNG</name>
<dbReference type="EMBL" id="JADGJH010003234">
    <property type="protein sequence ID" value="KAJ3092488.1"/>
    <property type="molecule type" value="Genomic_DNA"/>
</dbReference>
<protein>
    <submittedName>
        <fullName evidence="2">Uncharacterized protein</fullName>
    </submittedName>
</protein>
<gene>
    <name evidence="2" type="ORF">HK100_006930</name>
</gene>
<dbReference type="AlphaFoldDB" id="A0AAD5SQW1"/>
<evidence type="ECO:0000256" key="1">
    <source>
        <dbReference type="SAM" id="MobiDB-lite"/>
    </source>
</evidence>
<feature type="region of interest" description="Disordered" evidence="1">
    <location>
        <begin position="663"/>
        <end position="685"/>
    </location>
</feature>
<accession>A0AAD5SQW1</accession>
<reference evidence="2" key="1">
    <citation type="submission" date="2020-05" db="EMBL/GenBank/DDBJ databases">
        <title>Phylogenomic resolution of chytrid fungi.</title>
        <authorList>
            <person name="Stajich J.E."/>
            <person name="Amses K."/>
            <person name="Simmons R."/>
            <person name="Seto K."/>
            <person name="Myers J."/>
            <person name="Bonds A."/>
            <person name="Quandt C.A."/>
            <person name="Barry K."/>
            <person name="Liu P."/>
            <person name="Grigoriev I."/>
            <person name="Longcore J.E."/>
            <person name="James T.Y."/>
        </authorList>
    </citation>
    <scope>NUCLEOTIDE SEQUENCE</scope>
    <source>
        <strain evidence="2">JEL0513</strain>
    </source>
</reference>
<feature type="non-terminal residue" evidence="2">
    <location>
        <position position="727"/>
    </location>
</feature>
<feature type="compositionally biased region" description="Acidic residues" evidence="1">
    <location>
        <begin position="667"/>
        <end position="681"/>
    </location>
</feature>
<dbReference type="Proteomes" id="UP001211907">
    <property type="component" value="Unassembled WGS sequence"/>
</dbReference>
<keyword evidence="3" id="KW-1185">Reference proteome</keyword>
<feature type="non-terminal residue" evidence="2">
    <location>
        <position position="1"/>
    </location>
</feature>
<organism evidence="2 3">
    <name type="scientific">Physocladia obscura</name>
    <dbReference type="NCBI Taxonomy" id="109957"/>
    <lineage>
        <taxon>Eukaryota</taxon>
        <taxon>Fungi</taxon>
        <taxon>Fungi incertae sedis</taxon>
        <taxon>Chytridiomycota</taxon>
        <taxon>Chytridiomycota incertae sedis</taxon>
        <taxon>Chytridiomycetes</taxon>
        <taxon>Chytridiales</taxon>
        <taxon>Chytriomycetaceae</taxon>
        <taxon>Physocladia</taxon>
    </lineage>
</organism>
<evidence type="ECO:0000313" key="2">
    <source>
        <dbReference type="EMBL" id="KAJ3092488.1"/>
    </source>
</evidence>